<feature type="domain" description="HTH gntR-type" evidence="4">
    <location>
        <begin position="10"/>
        <end position="77"/>
    </location>
</feature>
<evidence type="ECO:0000259" key="4">
    <source>
        <dbReference type="PROSITE" id="PS50949"/>
    </source>
</evidence>
<dbReference type="SUPFAM" id="SSF46785">
    <property type="entry name" value="Winged helix' DNA-binding domain"/>
    <property type="match status" value="1"/>
</dbReference>
<evidence type="ECO:0000313" key="5">
    <source>
        <dbReference type="EMBL" id="WAH35217.1"/>
    </source>
</evidence>
<dbReference type="Gene3D" id="1.20.120.530">
    <property type="entry name" value="GntR ligand-binding domain-like"/>
    <property type="match status" value="1"/>
</dbReference>
<dbReference type="Pfam" id="PF00392">
    <property type="entry name" value="GntR"/>
    <property type="match status" value="1"/>
</dbReference>
<dbReference type="PANTHER" id="PTHR43537">
    <property type="entry name" value="TRANSCRIPTIONAL REGULATOR, GNTR FAMILY"/>
    <property type="match status" value="1"/>
</dbReference>
<dbReference type="Pfam" id="PF07729">
    <property type="entry name" value="FCD"/>
    <property type="match status" value="1"/>
</dbReference>
<dbReference type="InterPro" id="IPR036388">
    <property type="entry name" value="WH-like_DNA-bd_sf"/>
</dbReference>
<protein>
    <submittedName>
        <fullName evidence="5">GntR family transcriptional regulator</fullName>
    </submittedName>
</protein>
<dbReference type="CDD" id="cd07377">
    <property type="entry name" value="WHTH_GntR"/>
    <property type="match status" value="1"/>
</dbReference>
<evidence type="ECO:0000256" key="1">
    <source>
        <dbReference type="ARBA" id="ARBA00023015"/>
    </source>
</evidence>
<dbReference type="Proteomes" id="UP001164803">
    <property type="component" value="Chromosome"/>
</dbReference>
<dbReference type="PROSITE" id="PS50949">
    <property type="entry name" value="HTH_GNTR"/>
    <property type="match status" value="1"/>
</dbReference>
<name>A0ABY6YX94_9BACL</name>
<dbReference type="RefSeq" id="WP_268042238.1">
    <property type="nucleotide sequence ID" value="NZ_CP104064.1"/>
</dbReference>
<dbReference type="EMBL" id="CP104064">
    <property type="protein sequence ID" value="WAH35217.1"/>
    <property type="molecule type" value="Genomic_DNA"/>
</dbReference>
<reference evidence="5" key="1">
    <citation type="submission" date="2022-08" db="EMBL/GenBank/DDBJ databases">
        <title>Alicyclobacillus dauci DSM2870, complete genome.</title>
        <authorList>
            <person name="Wang Q."/>
            <person name="Cai R."/>
            <person name="Wang Z."/>
        </authorList>
    </citation>
    <scope>NUCLEOTIDE SEQUENCE</scope>
    <source>
        <strain evidence="5">DSM 28700</strain>
    </source>
</reference>
<dbReference type="PANTHER" id="PTHR43537:SF24">
    <property type="entry name" value="GLUCONATE OPERON TRANSCRIPTIONAL REPRESSOR"/>
    <property type="match status" value="1"/>
</dbReference>
<accession>A0ABY6YX94</accession>
<dbReference type="InterPro" id="IPR036390">
    <property type="entry name" value="WH_DNA-bd_sf"/>
</dbReference>
<dbReference type="InterPro" id="IPR000524">
    <property type="entry name" value="Tscrpt_reg_HTH_GntR"/>
</dbReference>
<dbReference type="SMART" id="SM00345">
    <property type="entry name" value="HTH_GNTR"/>
    <property type="match status" value="1"/>
</dbReference>
<dbReference type="SMART" id="SM00895">
    <property type="entry name" value="FCD"/>
    <property type="match status" value="1"/>
</dbReference>
<keyword evidence="1" id="KW-0805">Transcription regulation</keyword>
<keyword evidence="6" id="KW-1185">Reference proteome</keyword>
<keyword evidence="2" id="KW-0238">DNA-binding</keyword>
<sequence>MKHSNMVVAQTVSSIVYERIREFVLTGRFLPGQWLREKELIEILGVSRTPIREAFRRLEQEQLVESVPRYGFRVRTFSKEEIRDFFELRAELEGMAAGLAAERATVNSVREISESLTQARLSLDEGDSADVIRANNLFHDRVAESSGNQALVRCLKQLRAGVNLQRVLTWSKHKDRPSATLGQHFEIYRAIKDGDSRLARTTASKHVLDSLELALETIVFSEHSTNPD</sequence>
<organism evidence="5 6">
    <name type="scientific">Alicyclobacillus dauci</name>
    <dbReference type="NCBI Taxonomy" id="1475485"/>
    <lineage>
        <taxon>Bacteria</taxon>
        <taxon>Bacillati</taxon>
        <taxon>Bacillota</taxon>
        <taxon>Bacilli</taxon>
        <taxon>Bacillales</taxon>
        <taxon>Alicyclobacillaceae</taxon>
        <taxon>Alicyclobacillus</taxon>
    </lineage>
</organism>
<dbReference type="SUPFAM" id="SSF48008">
    <property type="entry name" value="GntR ligand-binding domain-like"/>
    <property type="match status" value="1"/>
</dbReference>
<evidence type="ECO:0000256" key="2">
    <source>
        <dbReference type="ARBA" id="ARBA00023125"/>
    </source>
</evidence>
<evidence type="ECO:0000256" key="3">
    <source>
        <dbReference type="ARBA" id="ARBA00023163"/>
    </source>
</evidence>
<gene>
    <name evidence="5" type="ORF">NZD86_12930</name>
</gene>
<keyword evidence="3" id="KW-0804">Transcription</keyword>
<evidence type="ECO:0000313" key="6">
    <source>
        <dbReference type="Proteomes" id="UP001164803"/>
    </source>
</evidence>
<dbReference type="Gene3D" id="1.10.10.10">
    <property type="entry name" value="Winged helix-like DNA-binding domain superfamily/Winged helix DNA-binding domain"/>
    <property type="match status" value="1"/>
</dbReference>
<proteinExistence type="predicted"/>
<dbReference type="InterPro" id="IPR011711">
    <property type="entry name" value="GntR_C"/>
</dbReference>
<dbReference type="InterPro" id="IPR008920">
    <property type="entry name" value="TF_FadR/GntR_C"/>
</dbReference>